<comment type="caution">
    <text evidence="1">The sequence shown here is derived from an EMBL/GenBank/DDBJ whole genome shotgun (WGS) entry which is preliminary data.</text>
</comment>
<name>A0A5B7DYW8_PORTR</name>
<dbReference type="AlphaFoldDB" id="A0A5B7DYW8"/>
<keyword evidence="2" id="KW-1185">Reference proteome</keyword>
<evidence type="ECO:0000313" key="2">
    <source>
        <dbReference type="Proteomes" id="UP000324222"/>
    </source>
</evidence>
<dbReference type="EMBL" id="VSRR010001628">
    <property type="protein sequence ID" value="MPC26648.1"/>
    <property type="molecule type" value="Genomic_DNA"/>
</dbReference>
<gene>
    <name evidence="1" type="ORF">E2C01_019794</name>
</gene>
<evidence type="ECO:0000313" key="1">
    <source>
        <dbReference type="EMBL" id="MPC26648.1"/>
    </source>
</evidence>
<sequence>MSAGGQWAESGNSWSLVLGRGLGRMGTEGSVGQPMGGFLCGRGHYLLANQFLGAGSLPYPTPPRPAGRDNGPDKGVWGDWDAHKWCRYLVRLIYASVKEIRSRGPMLIEAMTEVEKMDLRLTARGPASAKCESCVLCPDVVARDERSVIVYKPLKF</sequence>
<protein>
    <submittedName>
        <fullName evidence="1">Uncharacterized protein</fullName>
    </submittedName>
</protein>
<organism evidence="1 2">
    <name type="scientific">Portunus trituberculatus</name>
    <name type="common">Swimming crab</name>
    <name type="synonym">Neptunus trituberculatus</name>
    <dbReference type="NCBI Taxonomy" id="210409"/>
    <lineage>
        <taxon>Eukaryota</taxon>
        <taxon>Metazoa</taxon>
        <taxon>Ecdysozoa</taxon>
        <taxon>Arthropoda</taxon>
        <taxon>Crustacea</taxon>
        <taxon>Multicrustacea</taxon>
        <taxon>Malacostraca</taxon>
        <taxon>Eumalacostraca</taxon>
        <taxon>Eucarida</taxon>
        <taxon>Decapoda</taxon>
        <taxon>Pleocyemata</taxon>
        <taxon>Brachyura</taxon>
        <taxon>Eubrachyura</taxon>
        <taxon>Portunoidea</taxon>
        <taxon>Portunidae</taxon>
        <taxon>Portuninae</taxon>
        <taxon>Portunus</taxon>
    </lineage>
</organism>
<proteinExistence type="predicted"/>
<accession>A0A5B7DYW8</accession>
<dbReference type="Proteomes" id="UP000324222">
    <property type="component" value="Unassembled WGS sequence"/>
</dbReference>
<reference evidence="1 2" key="1">
    <citation type="submission" date="2019-05" db="EMBL/GenBank/DDBJ databases">
        <title>Another draft genome of Portunus trituberculatus and its Hox gene families provides insights of decapod evolution.</title>
        <authorList>
            <person name="Jeong J.-H."/>
            <person name="Song I."/>
            <person name="Kim S."/>
            <person name="Choi T."/>
            <person name="Kim D."/>
            <person name="Ryu S."/>
            <person name="Kim W."/>
        </authorList>
    </citation>
    <scope>NUCLEOTIDE SEQUENCE [LARGE SCALE GENOMIC DNA]</scope>
    <source>
        <tissue evidence="1">Muscle</tissue>
    </source>
</reference>